<keyword evidence="2" id="KW-0830">Ubiquinone</keyword>
<proteinExistence type="predicted"/>
<gene>
    <name evidence="2" type="ORF">J121_1989</name>
</gene>
<dbReference type="Proteomes" id="UP000037446">
    <property type="component" value="Unassembled WGS sequence"/>
</dbReference>
<evidence type="ECO:0000259" key="1">
    <source>
        <dbReference type="Pfam" id="PF08242"/>
    </source>
</evidence>
<dbReference type="Gene3D" id="3.40.50.150">
    <property type="entry name" value="Vaccinia Virus protein VP39"/>
    <property type="match status" value="1"/>
</dbReference>
<feature type="domain" description="Methyltransferase type 12" evidence="1">
    <location>
        <begin position="57"/>
        <end position="155"/>
    </location>
</feature>
<evidence type="ECO:0000313" key="2">
    <source>
        <dbReference type="EMBL" id="KNH02078.1"/>
    </source>
</evidence>
<dbReference type="EMBL" id="JYNE01000024">
    <property type="protein sequence ID" value="KNH02078.1"/>
    <property type="molecule type" value="Genomic_DNA"/>
</dbReference>
<dbReference type="PANTHER" id="PTHR43861">
    <property type="entry name" value="TRANS-ACONITATE 2-METHYLTRANSFERASE-RELATED"/>
    <property type="match status" value="1"/>
</dbReference>
<evidence type="ECO:0000313" key="3">
    <source>
        <dbReference type="Proteomes" id="UP000037446"/>
    </source>
</evidence>
<dbReference type="Pfam" id="PF08242">
    <property type="entry name" value="Methyltransf_12"/>
    <property type="match status" value="1"/>
</dbReference>
<organism evidence="2 3">
    <name type="scientific">Qipengyuania citrea LAMA 915</name>
    <dbReference type="NCBI Taxonomy" id="1306953"/>
    <lineage>
        <taxon>Bacteria</taxon>
        <taxon>Pseudomonadati</taxon>
        <taxon>Pseudomonadota</taxon>
        <taxon>Alphaproteobacteria</taxon>
        <taxon>Sphingomonadales</taxon>
        <taxon>Erythrobacteraceae</taxon>
        <taxon>Qipengyuania</taxon>
    </lineage>
</organism>
<dbReference type="InterPro" id="IPR029063">
    <property type="entry name" value="SAM-dependent_MTases_sf"/>
</dbReference>
<comment type="caution">
    <text evidence="2">The sequence shown here is derived from an EMBL/GenBank/DDBJ whole genome shotgun (WGS) entry which is preliminary data.</text>
</comment>
<accession>A0A0L1KDQ8</accession>
<dbReference type="PATRIC" id="fig|1306953.7.peg.2056"/>
<dbReference type="STRING" id="1306953.J121_1989"/>
<name>A0A0L1KDQ8_9SPHN</name>
<dbReference type="CDD" id="cd02440">
    <property type="entry name" value="AdoMet_MTases"/>
    <property type="match status" value="1"/>
</dbReference>
<dbReference type="AlphaFoldDB" id="A0A0L1KDQ8"/>
<dbReference type="InterPro" id="IPR013217">
    <property type="entry name" value="Methyltransf_12"/>
</dbReference>
<reference evidence="2" key="1">
    <citation type="submission" date="2015-02" db="EMBL/GenBank/DDBJ databases">
        <authorList>
            <person name="Chooi Y.-H."/>
        </authorList>
    </citation>
    <scope>NUCLEOTIDE SEQUENCE [LARGE SCALE GENOMIC DNA]</scope>
    <source>
        <strain evidence="2">LAMA 915</strain>
    </source>
</reference>
<sequence>MVKNARLTKVEREFTPLLGHSWLTPLYDRAIGVFTREAKWRREIVKQARVKPGDKVMDVGCGTGTLLRAFMTSCPQADLLGVEPDPAALAIARRKLGPAAGLVRWHNGFLDSLDLSGDRRPDTIVSSLVLHQVPVSQKRAILEQMEALLAPGGMVLIADYMRQDHPLMRAMFRATVQLLDGLPDTQPSADGAVEKLLGEIFASAELLAQIHTATGTISLWRGSKKGM</sequence>
<dbReference type="SUPFAM" id="SSF53335">
    <property type="entry name" value="S-adenosyl-L-methionine-dependent methyltransferases"/>
    <property type="match status" value="1"/>
</dbReference>
<protein>
    <submittedName>
        <fullName evidence="2">Ubiquinone biosynthesis protein</fullName>
    </submittedName>
</protein>